<evidence type="ECO:0000313" key="1">
    <source>
        <dbReference type="EMBL" id="GAF85704.1"/>
    </source>
</evidence>
<accession>X0SXJ4</accession>
<proteinExistence type="predicted"/>
<sequence>METMAMIEENVKRILGELPAGVELVAAAKTRTP</sequence>
<dbReference type="EMBL" id="BARS01001148">
    <property type="protein sequence ID" value="GAF85704.1"/>
    <property type="molecule type" value="Genomic_DNA"/>
</dbReference>
<reference evidence="1" key="1">
    <citation type="journal article" date="2014" name="Front. Microbiol.">
        <title>High frequency of phylogenetically diverse reductive dehalogenase-homologous genes in deep subseafloor sedimentary metagenomes.</title>
        <authorList>
            <person name="Kawai M."/>
            <person name="Futagami T."/>
            <person name="Toyoda A."/>
            <person name="Takaki Y."/>
            <person name="Nishi S."/>
            <person name="Hori S."/>
            <person name="Arai W."/>
            <person name="Tsubouchi T."/>
            <person name="Morono Y."/>
            <person name="Uchiyama I."/>
            <person name="Ito T."/>
            <person name="Fujiyama A."/>
            <person name="Inagaki F."/>
            <person name="Takami H."/>
        </authorList>
    </citation>
    <scope>NUCLEOTIDE SEQUENCE</scope>
    <source>
        <strain evidence="1">Expedition CK06-06</strain>
    </source>
</reference>
<protein>
    <recommendedName>
        <fullName evidence="2">Alanine racemase N-terminal domain-containing protein</fullName>
    </recommendedName>
</protein>
<gene>
    <name evidence="1" type="ORF">S01H1_02398</name>
</gene>
<organism evidence="1">
    <name type="scientific">marine sediment metagenome</name>
    <dbReference type="NCBI Taxonomy" id="412755"/>
    <lineage>
        <taxon>unclassified sequences</taxon>
        <taxon>metagenomes</taxon>
        <taxon>ecological metagenomes</taxon>
    </lineage>
</organism>
<evidence type="ECO:0008006" key="2">
    <source>
        <dbReference type="Google" id="ProtNLM"/>
    </source>
</evidence>
<feature type="non-terminal residue" evidence="1">
    <location>
        <position position="33"/>
    </location>
</feature>
<comment type="caution">
    <text evidence="1">The sequence shown here is derived from an EMBL/GenBank/DDBJ whole genome shotgun (WGS) entry which is preliminary data.</text>
</comment>
<dbReference type="AlphaFoldDB" id="X0SXJ4"/>
<name>X0SXJ4_9ZZZZ</name>